<evidence type="ECO:0000313" key="1">
    <source>
        <dbReference type="EMBL" id="TFK47320.1"/>
    </source>
</evidence>
<keyword evidence="2" id="KW-1185">Reference proteome</keyword>
<reference evidence="1 2" key="1">
    <citation type="journal article" date="2019" name="Nat. Ecol. Evol.">
        <title>Megaphylogeny resolves global patterns of mushroom evolution.</title>
        <authorList>
            <person name="Varga T."/>
            <person name="Krizsan K."/>
            <person name="Foldi C."/>
            <person name="Dima B."/>
            <person name="Sanchez-Garcia M."/>
            <person name="Sanchez-Ramirez S."/>
            <person name="Szollosi G.J."/>
            <person name="Szarkandi J.G."/>
            <person name="Papp V."/>
            <person name="Albert L."/>
            <person name="Andreopoulos W."/>
            <person name="Angelini C."/>
            <person name="Antonin V."/>
            <person name="Barry K.W."/>
            <person name="Bougher N.L."/>
            <person name="Buchanan P."/>
            <person name="Buyck B."/>
            <person name="Bense V."/>
            <person name="Catcheside P."/>
            <person name="Chovatia M."/>
            <person name="Cooper J."/>
            <person name="Damon W."/>
            <person name="Desjardin D."/>
            <person name="Finy P."/>
            <person name="Geml J."/>
            <person name="Haridas S."/>
            <person name="Hughes K."/>
            <person name="Justo A."/>
            <person name="Karasinski D."/>
            <person name="Kautmanova I."/>
            <person name="Kiss B."/>
            <person name="Kocsube S."/>
            <person name="Kotiranta H."/>
            <person name="LaButti K.M."/>
            <person name="Lechner B.E."/>
            <person name="Liimatainen K."/>
            <person name="Lipzen A."/>
            <person name="Lukacs Z."/>
            <person name="Mihaltcheva S."/>
            <person name="Morgado L.N."/>
            <person name="Niskanen T."/>
            <person name="Noordeloos M.E."/>
            <person name="Ohm R.A."/>
            <person name="Ortiz-Santana B."/>
            <person name="Ovrebo C."/>
            <person name="Racz N."/>
            <person name="Riley R."/>
            <person name="Savchenko A."/>
            <person name="Shiryaev A."/>
            <person name="Soop K."/>
            <person name="Spirin V."/>
            <person name="Szebenyi C."/>
            <person name="Tomsovsky M."/>
            <person name="Tulloss R.E."/>
            <person name="Uehling J."/>
            <person name="Grigoriev I.V."/>
            <person name="Vagvolgyi C."/>
            <person name="Papp T."/>
            <person name="Martin F.M."/>
            <person name="Miettinen O."/>
            <person name="Hibbett D.S."/>
            <person name="Nagy L.G."/>
        </authorList>
    </citation>
    <scope>NUCLEOTIDE SEQUENCE [LARGE SCALE GENOMIC DNA]</scope>
    <source>
        <strain evidence="1 2">OMC1185</strain>
    </source>
</reference>
<dbReference type="AlphaFoldDB" id="A0A5C3MQS0"/>
<feature type="non-terminal residue" evidence="1">
    <location>
        <position position="1"/>
    </location>
</feature>
<dbReference type="EMBL" id="ML213524">
    <property type="protein sequence ID" value="TFK47320.1"/>
    <property type="molecule type" value="Genomic_DNA"/>
</dbReference>
<sequence length="183" mass="21866">FRIHYHQHPAIPFDDVEGTHLTADEIHEGAVSDMYHYCLCHDLSQVWAYLWNCWYSPAQWVLWARSAEEAIPVLKTTMIVESFWRVIKHRDLRHFNRPRLDLSMHVVLTKTVPWLRQKLAILSGEWRKGRGEALAEWQKDLRELWLKLSDPDELMRMKKELKILYLPQKTKGRAERLAQVRAE</sequence>
<organism evidence="1 2">
    <name type="scientific">Heliocybe sulcata</name>
    <dbReference type="NCBI Taxonomy" id="5364"/>
    <lineage>
        <taxon>Eukaryota</taxon>
        <taxon>Fungi</taxon>
        <taxon>Dikarya</taxon>
        <taxon>Basidiomycota</taxon>
        <taxon>Agaricomycotina</taxon>
        <taxon>Agaricomycetes</taxon>
        <taxon>Gloeophyllales</taxon>
        <taxon>Gloeophyllaceae</taxon>
        <taxon>Heliocybe</taxon>
    </lineage>
</organism>
<evidence type="ECO:0000313" key="2">
    <source>
        <dbReference type="Proteomes" id="UP000305948"/>
    </source>
</evidence>
<feature type="non-terminal residue" evidence="1">
    <location>
        <position position="183"/>
    </location>
</feature>
<dbReference type="STRING" id="5364.A0A5C3MQS0"/>
<protein>
    <submittedName>
        <fullName evidence="1">Uncharacterized protein</fullName>
    </submittedName>
</protein>
<accession>A0A5C3MQS0</accession>
<gene>
    <name evidence="1" type="ORF">OE88DRAFT_1600820</name>
</gene>
<proteinExistence type="predicted"/>
<dbReference type="OrthoDB" id="3262412at2759"/>
<dbReference type="Proteomes" id="UP000305948">
    <property type="component" value="Unassembled WGS sequence"/>
</dbReference>
<name>A0A5C3MQS0_9AGAM</name>